<dbReference type="Proteomes" id="UP000011907">
    <property type="component" value="Unassembled WGS sequence"/>
</dbReference>
<evidence type="ECO:0000313" key="1">
    <source>
        <dbReference type="EMBL" id="EME75741.1"/>
    </source>
</evidence>
<sequence length="78" mass="9052">MEEPPLLSTCDHDNFINLAGIPFGEPASEMETYKLFFCFIYMKSQLFCKKKPILIKHHQNGFFGNISSTNDRFAKIIF</sequence>
<comment type="caution">
    <text evidence="1">The sequence shown here is derived from an EMBL/GenBank/DDBJ whole genome shotgun (WGS) entry which is preliminary data.</text>
</comment>
<dbReference type="AlphaFoldDB" id="M5P6U6"/>
<evidence type="ECO:0000313" key="2">
    <source>
        <dbReference type="Proteomes" id="UP000011907"/>
    </source>
</evidence>
<organism evidence="1 2">
    <name type="scientific">Bacillus sonorensis L12</name>
    <dbReference type="NCBI Taxonomy" id="1274524"/>
    <lineage>
        <taxon>Bacteria</taxon>
        <taxon>Bacillati</taxon>
        <taxon>Bacillota</taxon>
        <taxon>Bacilli</taxon>
        <taxon>Bacillales</taxon>
        <taxon>Bacillaceae</taxon>
        <taxon>Bacillus</taxon>
    </lineage>
</organism>
<gene>
    <name evidence="1" type="ORF">BSONL12_05483</name>
</gene>
<reference evidence="1 2" key="1">
    <citation type="journal article" date="2013" name="Genome Announc.">
        <title>Draft Whole-Genome Sequence of Bacillus sonorensis Strain L12, a Source of Nonribosomal Lipopeptides.</title>
        <authorList>
            <person name="Adimpong D.B."/>
            <person name="Sorensen K.I."/>
            <person name="Nielsen D.S."/>
            <person name="Thorsen L."/>
            <person name="Rasmussen T.B."/>
            <person name="Derkx P.M."/>
            <person name="Jespersen L."/>
        </authorList>
    </citation>
    <scope>NUCLEOTIDE SEQUENCE [LARGE SCALE GENOMIC DNA]</scope>
    <source>
        <strain evidence="1 2">L12</strain>
    </source>
</reference>
<proteinExistence type="predicted"/>
<name>M5P6U6_9BACI</name>
<protein>
    <submittedName>
        <fullName evidence="1">Uncharacterized protein</fullName>
    </submittedName>
</protein>
<dbReference type="EMBL" id="AOFM01000004">
    <property type="protein sequence ID" value="EME75741.1"/>
    <property type="molecule type" value="Genomic_DNA"/>
</dbReference>
<accession>M5P6U6</accession>